<dbReference type="RefSeq" id="WP_136372331.1">
    <property type="nucleotide sequence ID" value="NZ_SSOB01000037.1"/>
</dbReference>
<keyword evidence="2" id="KW-0472">Membrane</keyword>
<comment type="caution">
    <text evidence="3">The sequence shown here is derived from an EMBL/GenBank/DDBJ whole genome shotgun (WGS) entry which is preliminary data.</text>
</comment>
<gene>
    <name evidence="3" type="ORF">E6C55_23830</name>
</gene>
<evidence type="ECO:0008006" key="5">
    <source>
        <dbReference type="Google" id="ProtNLM"/>
    </source>
</evidence>
<keyword evidence="2" id="KW-1133">Transmembrane helix</keyword>
<evidence type="ECO:0000256" key="2">
    <source>
        <dbReference type="SAM" id="Phobius"/>
    </source>
</evidence>
<proteinExistence type="predicted"/>
<feature type="region of interest" description="Disordered" evidence="1">
    <location>
        <begin position="115"/>
        <end position="148"/>
    </location>
</feature>
<dbReference type="Proteomes" id="UP000310636">
    <property type="component" value="Unassembled WGS sequence"/>
</dbReference>
<dbReference type="EMBL" id="SSOB01000037">
    <property type="protein sequence ID" value="THF74818.1"/>
    <property type="molecule type" value="Genomic_DNA"/>
</dbReference>
<keyword evidence="2" id="KW-0812">Transmembrane</keyword>
<reference evidence="3 4" key="1">
    <citation type="submission" date="2019-04" db="EMBL/GenBank/DDBJ databases">
        <title>Cohnella sp. nov. isolated from preserved vegetables.</title>
        <authorList>
            <person name="Lin S.-Y."/>
            <person name="Hung M.-H."/>
            <person name="Young C.-C."/>
        </authorList>
    </citation>
    <scope>NUCLEOTIDE SEQUENCE [LARGE SCALE GENOMIC DNA]</scope>
    <source>
        <strain evidence="3 4">CC-MHH1044</strain>
    </source>
</reference>
<accession>A0A4S4BJR9</accession>
<organism evidence="3 4">
    <name type="scientific">Cohnella fermenti</name>
    <dbReference type="NCBI Taxonomy" id="2565925"/>
    <lineage>
        <taxon>Bacteria</taxon>
        <taxon>Bacillati</taxon>
        <taxon>Bacillota</taxon>
        <taxon>Bacilli</taxon>
        <taxon>Bacillales</taxon>
        <taxon>Paenibacillaceae</taxon>
        <taxon>Cohnella</taxon>
    </lineage>
</organism>
<name>A0A4S4BJR9_9BACL</name>
<feature type="region of interest" description="Disordered" evidence="1">
    <location>
        <begin position="234"/>
        <end position="255"/>
    </location>
</feature>
<protein>
    <recommendedName>
        <fullName evidence="5">Pilus assembly protein</fullName>
    </recommendedName>
</protein>
<keyword evidence="4" id="KW-1185">Reference proteome</keyword>
<feature type="compositionally biased region" description="Gly residues" evidence="1">
    <location>
        <begin position="126"/>
        <end position="146"/>
    </location>
</feature>
<evidence type="ECO:0000313" key="4">
    <source>
        <dbReference type="Proteomes" id="UP000310636"/>
    </source>
</evidence>
<dbReference type="OrthoDB" id="2703555at2"/>
<evidence type="ECO:0000313" key="3">
    <source>
        <dbReference type="EMBL" id="THF74818.1"/>
    </source>
</evidence>
<feature type="transmembrane region" description="Helical" evidence="2">
    <location>
        <begin position="21"/>
        <end position="46"/>
    </location>
</feature>
<sequence length="270" mass="27621">MISMSSFKTGIRRWWANAEGSFVLEASLVFPVLLLISFLLLLFALYAGQGAIVYYETSAAAERAAFTWSNSAKELRTGAYPSGQYEGLYWRLAEDGLVSGLFGLATGSGDGMVTVAGAGTESGTEAGAGDGSEDGTGSGSGSGNSGSGLAERKLSAALRSLEASTAGEWSYRNSALVRKIVGEATSSAVPEALKRWLPAAAIHAEPAAVVVEPAEFIRTVDLIRYYGQKLRGAADGGSGAVGGEGGGEGGTDGDAYRSQAQAALAARLPS</sequence>
<dbReference type="AlphaFoldDB" id="A0A4S4BJR9"/>
<evidence type="ECO:0000256" key="1">
    <source>
        <dbReference type="SAM" id="MobiDB-lite"/>
    </source>
</evidence>
<feature type="compositionally biased region" description="Gly residues" evidence="1">
    <location>
        <begin position="234"/>
        <end position="252"/>
    </location>
</feature>